<proteinExistence type="predicted"/>
<dbReference type="EMBL" id="ML977311">
    <property type="protein sequence ID" value="KAF2121948.1"/>
    <property type="molecule type" value="Genomic_DNA"/>
</dbReference>
<name>A0A6A5ZUD8_9PLEO</name>
<reference evidence="2" key="1">
    <citation type="journal article" date="2020" name="Stud. Mycol.">
        <title>101 Dothideomycetes genomes: a test case for predicting lifestyles and emergence of pathogens.</title>
        <authorList>
            <person name="Haridas S."/>
            <person name="Albert R."/>
            <person name="Binder M."/>
            <person name="Bloem J."/>
            <person name="Labutti K."/>
            <person name="Salamov A."/>
            <person name="Andreopoulos B."/>
            <person name="Baker S."/>
            <person name="Barry K."/>
            <person name="Bills G."/>
            <person name="Bluhm B."/>
            <person name="Cannon C."/>
            <person name="Castanera R."/>
            <person name="Culley D."/>
            <person name="Daum C."/>
            <person name="Ezra D."/>
            <person name="Gonzalez J."/>
            <person name="Henrissat B."/>
            <person name="Kuo A."/>
            <person name="Liang C."/>
            <person name="Lipzen A."/>
            <person name="Lutzoni F."/>
            <person name="Magnuson J."/>
            <person name="Mondo S."/>
            <person name="Nolan M."/>
            <person name="Ohm R."/>
            <person name="Pangilinan J."/>
            <person name="Park H.-J."/>
            <person name="Ramirez L."/>
            <person name="Alfaro M."/>
            <person name="Sun H."/>
            <person name="Tritt A."/>
            <person name="Yoshinaga Y."/>
            <person name="Zwiers L.-H."/>
            <person name="Turgeon B."/>
            <person name="Goodwin S."/>
            <person name="Spatafora J."/>
            <person name="Crous P."/>
            <person name="Grigoriev I."/>
        </authorList>
    </citation>
    <scope>NUCLEOTIDE SEQUENCE</scope>
    <source>
        <strain evidence="2">CBS 627.86</strain>
    </source>
</reference>
<gene>
    <name evidence="2" type="ORF">BDV96DRAFT_562691</name>
</gene>
<feature type="compositionally biased region" description="Basic and acidic residues" evidence="1">
    <location>
        <begin position="397"/>
        <end position="408"/>
    </location>
</feature>
<sequence length="470" mass="54425">MDAKRSEEVMRELADILLALDETFNRSHDLRVVCNERCRIRVAVSLDDGSNWDLKMVEKVLLAIAAWERELTAMDTMAGVLQYAYLSRFLEYRGIRDLDKERKNIWRGLPEKTRAKWDMEKAEWQYDIDLEERTALEDTAVDLWKYVDSIVREGEEAVAELARSMEKFETEHGRRLAVSFPLVHGLGAERPLTSHSSAVSSNQPFHVEETKPEVEAIVFQSHRSTLNPKELIAYIDMLTSLLYTTARTSYLILRPRIEEFRSAAIALKDTPRASALKLFTLLHVSGDTRKYYSDYLPDGKVWGNASPESEHQTAIRRATKVFERIIKAIEEERRREREYVPTFIERYELASGFKKTRKTKLLKLLEEDNRKTNRTEGYDGGKLKKLQNVALGEEGEAWAKLRPGREGEKEDTEEMSDRNTRQPHVTDVEEDDDEEVDELKTPKPGKVKSLAQNFRPRRVGANLPKEYEKV</sequence>
<feature type="compositionally biased region" description="Acidic residues" evidence="1">
    <location>
        <begin position="428"/>
        <end position="437"/>
    </location>
</feature>
<evidence type="ECO:0000256" key="1">
    <source>
        <dbReference type="SAM" id="MobiDB-lite"/>
    </source>
</evidence>
<dbReference type="Proteomes" id="UP000799770">
    <property type="component" value="Unassembled WGS sequence"/>
</dbReference>
<keyword evidence="3" id="KW-1185">Reference proteome</keyword>
<dbReference type="AlphaFoldDB" id="A0A6A5ZUD8"/>
<feature type="region of interest" description="Disordered" evidence="1">
    <location>
        <begin position="395"/>
        <end position="470"/>
    </location>
</feature>
<protein>
    <submittedName>
        <fullName evidence="2">Uncharacterized protein</fullName>
    </submittedName>
</protein>
<feature type="compositionally biased region" description="Basic and acidic residues" evidence="1">
    <location>
        <begin position="415"/>
        <end position="427"/>
    </location>
</feature>
<evidence type="ECO:0000313" key="2">
    <source>
        <dbReference type="EMBL" id="KAF2121948.1"/>
    </source>
</evidence>
<accession>A0A6A5ZUD8</accession>
<evidence type="ECO:0000313" key="3">
    <source>
        <dbReference type="Proteomes" id="UP000799770"/>
    </source>
</evidence>
<organism evidence="2 3">
    <name type="scientific">Lophiotrema nucula</name>
    <dbReference type="NCBI Taxonomy" id="690887"/>
    <lineage>
        <taxon>Eukaryota</taxon>
        <taxon>Fungi</taxon>
        <taxon>Dikarya</taxon>
        <taxon>Ascomycota</taxon>
        <taxon>Pezizomycotina</taxon>
        <taxon>Dothideomycetes</taxon>
        <taxon>Pleosporomycetidae</taxon>
        <taxon>Pleosporales</taxon>
        <taxon>Lophiotremataceae</taxon>
        <taxon>Lophiotrema</taxon>
    </lineage>
</organism>
<dbReference type="OrthoDB" id="3796016at2759"/>